<keyword evidence="7" id="KW-0597">Phosphoprotein</keyword>
<dbReference type="GO" id="GO:0005524">
    <property type="term" value="F:ATP binding"/>
    <property type="evidence" value="ECO:0007669"/>
    <property type="project" value="UniProtKB-UniRule"/>
</dbReference>
<keyword evidence="19" id="KW-0325">Glycoprotein</keyword>
<keyword evidence="10" id="KW-0812">Transmembrane</keyword>
<gene>
    <name evidence="24" type="ORF">OLEA9_A090970</name>
</gene>
<dbReference type="SMART" id="SM00220">
    <property type="entry name" value="S_TKc"/>
    <property type="match status" value="1"/>
</dbReference>
<evidence type="ECO:0000256" key="6">
    <source>
        <dbReference type="ARBA" id="ARBA00022527"/>
    </source>
</evidence>
<sequence length="962" mass="107003">MEYFSTHFHPRIPILYIIVILQTSSSMPTMGNETDRQALLDFKNGINQDPFQIMTSWNDSVHHCNWIGITCNTFNGRVRILNLKSLNLVGSLPPSLGNLSFLEGIYLRRNSFQGDIPQEIGRLLRMKNLNLSYNSFTGNIPSNLTHCTELTVLALGHNYLTGGFPAWIGNFSSLFMIVLALNSFQGSIPQEIGHLSRLEMFQIYGNHFSGTIPASIYNISTISYFSVTQNRLHEELPPDIGFNFPNLEVFAGGVNNFTGLIPVSISNVSGLGLIDFAENKLTGTVPTGLGSLTDNKLGTGKKGYLDFLNFLTNCTNLEDLGLAKNFFGGELPDSVANLSTKLNILTLGSNLMHGNLPVGIGNLVNLTLLDLEKNFYTGSIPDDIGKLQNLVELHFNGHELSGMIPASLGNLTSLTRLRLESNKLQGNIPSEIGNCRGLIELNLSDNNLTGIIPKEVMSLSSLSIVLNMAKNALFGPLPVEVGRLINLKELDVSENKLSGNIPRSLSSCLSLERLDMGSNLLQGQIPETLEPLRGLEEIDLSHNNLSGKIPRFFVKYSTLRKLEILSLEMIHYVVELQTFICQHARNPRLTLQETKLKSKKQKLEAFFSQNFRLYNSYQKIFQLTDGFSEDNLIGSGSFGSVYKGVLNENGVSGAIVAVKVLNLEQKRATKSFMAECGVLKSTRHRNLLKIISACSSVNRQGNEFKCLVYEFMINGNLEEWLHSTHRAAYQRRSLGICERLTIAIDVASALDYLHTYYHTPIVHCDLKPSNILLDEDLTAHVGDFGLAKFLLKGSENPKRCTMSSELKGSIGYIPLEYGSGCEVSSLGDVYSFGIVLLELFVGKRPTDDIFKDDMTIHEYVARALPQHIMEIVDPSLLLAGENDKTYEVETAGREEIEILCKDGFQLLYRGPLLELLISVLEIGLSCSNSSPKDRLPMNTVMNKLNSIKYSFFKIKNRRPRRR</sequence>
<comment type="similarity">
    <text evidence="3">Belongs to the protein kinase superfamily. Ser/Thr protein kinase family.</text>
</comment>
<keyword evidence="5" id="KW-1003">Cell membrane</keyword>
<comment type="caution">
    <text evidence="24">The sequence shown here is derived from an EMBL/GenBank/DDBJ whole genome shotgun (WGS) entry which is preliminary data.</text>
</comment>
<keyword evidence="9" id="KW-0808">Transferase</keyword>
<dbReference type="SMART" id="SM00369">
    <property type="entry name" value="LRR_TYP"/>
    <property type="match status" value="3"/>
</dbReference>
<dbReference type="GO" id="GO:0004674">
    <property type="term" value="F:protein serine/threonine kinase activity"/>
    <property type="evidence" value="ECO:0007669"/>
    <property type="project" value="UniProtKB-KW"/>
</dbReference>
<evidence type="ECO:0000256" key="3">
    <source>
        <dbReference type="ARBA" id="ARBA00008684"/>
    </source>
</evidence>
<keyword evidence="11" id="KW-0732">Signal</keyword>
<evidence type="ECO:0000256" key="11">
    <source>
        <dbReference type="ARBA" id="ARBA00022729"/>
    </source>
</evidence>
<dbReference type="Gene3D" id="1.10.510.10">
    <property type="entry name" value="Transferase(Phosphotransferase) domain 1"/>
    <property type="match status" value="1"/>
</dbReference>
<dbReference type="EMBL" id="CACTIH010009081">
    <property type="protein sequence ID" value="CAA3022999.1"/>
    <property type="molecule type" value="Genomic_DNA"/>
</dbReference>
<evidence type="ECO:0000256" key="21">
    <source>
        <dbReference type="ARBA" id="ARBA00048679"/>
    </source>
</evidence>
<dbReference type="Pfam" id="PF07714">
    <property type="entry name" value="PK_Tyr_Ser-Thr"/>
    <property type="match status" value="1"/>
</dbReference>
<evidence type="ECO:0000256" key="4">
    <source>
        <dbReference type="ARBA" id="ARBA00012513"/>
    </source>
</evidence>
<dbReference type="OrthoDB" id="676979at2759"/>
<evidence type="ECO:0000256" key="20">
    <source>
        <dbReference type="ARBA" id="ARBA00047899"/>
    </source>
</evidence>
<dbReference type="FunFam" id="1.10.510.10:FF:000358">
    <property type="entry name" value="Putative leucine-rich repeat receptor-like serine/threonine-protein kinase"/>
    <property type="match status" value="1"/>
</dbReference>
<dbReference type="GO" id="GO:0051707">
    <property type="term" value="P:response to other organism"/>
    <property type="evidence" value="ECO:0007669"/>
    <property type="project" value="UniProtKB-ARBA"/>
</dbReference>
<evidence type="ECO:0000256" key="14">
    <source>
        <dbReference type="ARBA" id="ARBA00022777"/>
    </source>
</evidence>
<keyword evidence="13 22" id="KW-0547">Nucleotide-binding</keyword>
<evidence type="ECO:0000259" key="23">
    <source>
        <dbReference type="PROSITE" id="PS50011"/>
    </source>
</evidence>
<proteinExistence type="inferred from homology"/>
<evidence type="ECO:0000256" key="13">
    <source>
        <dbReference type="ARBA" id="ARBA00022741"/>
    </source>
</evidence>
<name>A0A8S0V1F8_OLEEU</name>
<dbReference type="SUPFAM" id="SSF56112">
    <property type="entry name" value="Protein kinase-like (PK-like)"/>
    <property type="match status" value="1"/>
</dbReference>
<evidence type="ECO:0000256" key="12">
    <source>
        <dbReference type="ARBA" id="ARBA00022737"/>
    </source>
</evidence>
<accession>A0A8S0V1F8</accession>
<evidence type="ECO:0000256" key="18">
    <source>
        <dbReference type="ARBA" id="ARBA00023170"/>
    </source>
</evidence>
<dbReference type="PROSITE" id="PS00108">
    <property type="entry name" value="PROTEIN_KINASE_ST"/>
    <property type="match status" value="1"/>
</dbReference>
<evidence type="ECO:0000256" key="7">
    <source>
        <dbReference type="ARBA" id="ARBA00022553"/>
    </source>
</evidence>
<evidence type="ECO:0000256" key="17">
    <source>
        <dbReference type="ARBA" id="ARBA00023136"/>
    </source>
</evidence>
<dbReference type="GO" id="GO:0005886">
    <property type="term" value="C:plasma membrane"/>
    <property type="evidence" value="ECO:0007669"/>
    <property type="project" value="UniProtKB-SubCell"/>
</dbReference>
<reference evidence="24 25" key="1">
    <citation type="submission" date="2019-12" db="EMBL/GenBank/DDBJ databases">
        <authorList>
            <person name="Alioto T."/>
            <person name="Alioto T."/>
            <person name="Gomez Garrido J."/>
        </authorList>
    </citation>
    <scope>NUCLEOTIDE SEQUENCE [LARGE SCALE GENOMIC DNA]</scope>
</reference>
<evidence type="ECO:0000256" key="10">
    <source>
        <dbReference type="ARBA" id="ARBA00022692"/>
    </source>
</evidence>
<organism evidence="24 25">
    <name type="scientific">Olea europaea subsp. europaea</name>
    <dbReference type="NCBI Taxonomy" id="158383"/>
    <lineage>
        <taxon>Eukaryota</taxon>
        <taxon>Viridiplantae</taxon>
        <taxon>Streptophyta</taxon>
        <taxon>Embryophyta</taxon>
        <taxon>Tracheophyta</taxon>
        <taxon>Spermatophyta</taxon>
        <taxon>Magnoliopsida</taxon>
        <taxon>eudicotyledons</taxon>
        <taxon>Gunneridae</taxon>
        <taxon>Pentapetalae</taxon>
        <taxon>asterids</taxon>
        <taxon>lamiids</taxon>
        <taxon>Lamiales</taxon>
        <taxon>Oleaceae</taxon>
        <taxon>Oleeae</taxon>
        <taxon>Olea</taxon>
    </lineage>
</organism>
<dbReference type="EC" id="2.7.11.1" evidence="4"/>
<comment type="subcellular location">
    <subcellularLocation>
        <location evidence="1">Cell membrane</location>
        <topology evidence="1">Single-pass membrane protein</topology>
    </subcellularLocation>
    <subcellularLocation>
        <location evidence="2">Membrane</location>
        <topology evidence="2">Single-pass type I membrane protein</topology>
    </subcellularLocation>
</comment>
<keyword evidence="8" id="KW-0433">Leucine-rich repeat</keyword>
<keyword evidence="17" id="KW-0472">Membrane</keyword>
<dbReference type="FunFam" id="3.80.10.10:FF:000095">
    <property type="entry name" value="LRR receptor-like serine/threonine-protein kinase GSO1"/>
    <property type="match status" value="1"/>
</dbReference>
<dbReference type="GO" id="GO:0006952">
    <property type="term" value="P:defense response"/>
    <property type="evidence" value="ECO:0007669"/>
    <property type="project" value="UniProtKB-ARBA"/>
</dbReference>
<keyword evidence="25" id="KW-1185">Reference proteome</keyword>
<evidence type="ECO:0000256" key="22">
    <source>
        <dbReference type="PROSITE-ProRule" id="PRU10141"/>
    </source>
</evidence>
<dbReference type="Gene3D" id="3.30.200.20">
    <property type="entry name" value="Phosphorylase Kinase, domain 1"/>
    <property type="match status" value="1"/>
</dbReference>
<evidence type="ECO:0000256" key="15">
    <source>
        <dbReference type="ARBA" id="ARBA00022840"/>
    </source>
</evidence>
<comment type="catalytic activity">
    <reaction evidence="20">
        <text>L-threonyl-[protein] + ATP = O-phospho-L-threonyl-[protein] + ADP + H(+)</text>
        <dbReference type="Rhea" id="RHEA:46608"/>
        <dbReference type="Rhea" id="RHEA-COMP:11060"/>
        <dbReference type="Rhea" id="RHEA-COMP:11605"/>
        <dbReference type="ChEBI" id="CHEBI:15378"/>
        <dbReference type="ChEBI" id="CHEBI:30013"/>
        <dbReference type="ChEBI" id="CHEBI:30616"/>
        <dbReference type="ChEBI" id="CHEBI:61977"/>
        <dbReference type="ChEBI" id="CHEBI:456216"/>
        <dbReference type="EC" id="2.7.11.1"/>
    </reaction>
</comment>
<dbReference type="SUPFAM" id="SSF52058">
    <property type="entry name" value="L domain-like"/>
    <property type="match status" value="1"/>
</dbReference>
<keyword evidence="16" id="KW-1133">Transmembrane helix</keyword>
<evidence type="ECO:0000256" key="19">
    <source>
        <dbReference type="ARBA" id="ARBA00023180"/>
    </source>
</evidence>
<comment type="catalytic activity">
    <reaction evidence="21">
        <text>L-seryl-[protein] + ATP = O-phospho-L-seryl-[protein] + ADP + H(+)</text>
        <dbReference type="Rhea" id="RHEA:17989"/>
        <dbReference type="Rhea" id="RHEA-COMP:9863"/>
        <dbReference type="Rhea" id="RHEA-COMP:11604"/>
        <dbReference type="ChEBI" id="CHEBI:15378"/>
        <dbReference type="ChEBI" id="CHEBI:29999"/>
        <dbReference type="ChEBI" id="CHEBI:30616"/>
        <dbReference type="ChEBI" id="CHEBI:83421"/>
        <dbReference type="ChEBI" id="CHEBI:456216"/>
        <dbReference type="EC" id="2.7.11.1"/>
    </reaction>
</comment>
<dbReference type="Pfam" id="PF23598">
    <property type="entry name" value="LRR_14"/>
    <property type="match status" value="1"/>
</dbReference>
<dbReference type="InterPro" id="IPR017441">
    <property type="entry name" value="Protein_kinase_ATP_BS"/>
</dbReference>
<feature type="binding site" evidence="22">
    <location>
        <position position="659"/>
    </location>
    <ligand>
        <name>ATP</name>
        <dbReference type="ChEBI" id="CHEBI:30616"/>
    </ligand>
</feature>
<feature type="domain" description="Protein kinase" evidence="23">
    <location>
        <begin position="627"/>
        <end position="952"/>
    </location>
</feature>
<dbReference type="PANTHER" id="PTHR48053">
    <property type="entry name" value="LEUCINE RICH REPEAT FAMILY PROTEIN, EXPRESSED"/>
    <property type="match status" value="1"/>
</dbReference>
<dbReference type="PROSITE" id="PS50011">
    <property type="entry name" value="PROTEIN_KINASE_DOM"/>
    <property type="match status" value="1"/>
</dbReference>
<dbReference type="Proteomes" id="UP000594638">
    <property type="component" value="Unassembled WGS sequence"/>
</dbReference>
<dbReference type="Pfam" id="PF08263">
    <property type="entry name" value="LRRNT_2"/>
    <property type="match status" value="1"/>
</dbReference>
<dbReference type="Pfam" id="PF00560">
    <property type="entry name" value="LRR_1"/>
    <property type="match status" value="3"/>
</dbReference>
<dbReference type="InterPro" id="IPR055414">
    <property type="entry name" value="LRR_R13L4/SHOC2-like"/>
</dbReference>
<evidence type="ECO:0000256" key="9">
    <source>
        <dbReference type="ARBA" id="ARBA00022679"/>
    </source>
</evidence>
<evidence type="ECO:0000256" key="2">
    <source>
        <dbReference type="ARBA" id="ARBA00004479"/>
    </source>
</evidence>
<keyword evidence="6" id="KW-0723">Serine/threonine-protein kinase</keyword>
<dbReference type="InterPro" id="IPR051716">
    <property type="entry name" value="Plant_RL_S/T_kinase"/>
</dbReference>
<dbReference type="InterPro" id="IPR013210">
    <property type="entry name" value="LRR_N_plant-typ"/>
</dbReference>
<evidence type="ECO:0000313" key="25">
    <source>
        <dbReference type="Proteomes" id="UP000594638"/>
    </source>
</evidence>
<dbReference type="PANTHER" id="PTHR48053:SF37">
    <property type="entry name" value="LEUCINE-RICH REPEAT PROTEIN KINASE FAMILY PROTEIN"/>
    <property type="match status" value="1"/>
</dbReference>
<keyword evidence="18 24" id="KW-0675">Receptor</keyword>
<protein>
    <recommendedName>
        <fullName evidence="4">non-specific serine/threonine protein kinase</fullName>
        <ecNumber evidence="4">2.7.11.1</ecNumber>
    </recommendedName>
</protein>
<dbReference type="FunFam" id="3.30.200.20:FF:000432">
    <property type="entry name" value="LRR receptor-like serine/threonine-protein kinase EFR"/>
    <property type="match status" value="1"/>
</dbReference>
<evidence type="ECO:0000256" key="8">
    <source>
        <dbReference type="ARBA" id="ARBA00022614"/>
    </source>
</evidence>
<dbReference type="Gramene" id="OE9A090970T1">
    <property type="protein sequence ID" value="OE9A090970C1"/>
    <property type="gene ID" value="OE9A090970"/>
</dbReference>
<evidence type="ECO:0000256" key="16">
    <source>
        <dbReference type="ARBA" id="ARBA00022989"/>
    </source>
</evidence>
<keyword evidence="15 22" id="KW-0067">ATP-binding</keyword>
<dbReference type="InterPro" id="IPR001245">
    <property type="entry name" value="Ser-Thr/Tyr_kinase_cat_dom"/>
</dbReference>
<keyword evidence="14 24" id="KW-0418">Kinase</keyword>
<dbReference type="FunFam" id="3.80.10.10:FF:000288">
    <property type="entry name" value="LRR receptor-like serine/threonine-protein kinase EFR"/>
    <property type="match status" value="1"/>
</dbReference>
<dbReference type="PROSITE" id="PS00107">
    <property type="entry name" value="PROTEIN_KINASE_ATP"/>
    <property type="match status" value="1"/>
</dbReference>
<dbReference type="InterPro" id="IPR008271">
    <property type="entry name" value="Ser/Thr_kinase_AS"/>
</dbReference>
<evidence type="ECO:0000256" key="1">
    <source>
        <dbReference type="ARBA" id="ARBA00004162"/>
    </source>
</evidence>
<dbReference type="InterPro" id="IPR003591">
    <property type="entry name" value="Leu-rich_rpt_typical-subtyp"/>
</dbReference>
<evidence type="ECO:0000313" key="24">
    <source>
        <dbReference type="EMBL" id="CAA3022999.1"/>
    </source>
</evidence>
<dbReference type="InterPro" id="IPR001611">
    <property type="entry name" value="Leu-rich_rpt"/>
</dbReference>
<dbReference type="InterPro" id="IPR011009">
    <property type="entry name" value="Kinase-like_dom_sf"/>
</dbReference>
<dbReference type="AlphaFoldDB" id="A0A8S0V1F8"/>
<dbReference type="SUPFAM" id="SSF52047">
    <property type="entry name" value="RNI-like"/>
    <property type="match status" value="1"/>
</dbReference>
<keyword evidence="12" id="KW-0677">Repeat</keyword>
<dbReference type="Gene3D" id="3.80.10.10">
    <property type="entry name" value="Ribonuclease Inhibitor"/>
    <property type="match status" value="3"/>
</dbReference>
<evidence type="ECO:0000256" key="5">
    <source>
        <dbReference type="ARBA" id="ARBA00022475"/>
    </source>
</evidence>
<dbReference type="InterPro" id="IPR032675">
    <property type="entry name" value="LRR_dom_sf"/>
</dbReference>
<dbReference type="InterPro" id="IPR000719">
    <property type="entry name" value="Prot_kinase_dom"/>
</dbReference>